<reference evidence="2 3" key="1">
    <citation type="submission" date="2014-03" db="EMBL/GenBank/DDBJ databases">
        <title>Bradyrhizobium valentinum sp. nov., isolated from effective nodules of Lupinus mariae-josephae, a lupine endemic of basic-lime soils in Eastern Spain.</title>
        <authorList>
            <person name="Duran D."/>
            <person name="Rey L."/>
            <person name="Navarro A."/>
            <person name="Busquets A."/>
            <person name="Imperial J."/>
            <person name="Ruiz-Argueso T."/>
        </authorList>
    </citation>
    <scope>NUCLEOTIDE SEQUENCE [LARGE SCALE GENOMIC DNA]</scope>
    <source>
        <strain evidence="2 3">Ro19</strain>
    </source>
</reference>
<dbReference type="Proteomes" id="UP000052023">
    <property type="component" value="Unassembled WGS sequence"/>
</dbReference>
<gene>
    <name evidence="2" type="ORF">CQ13_24035</name>
</gene>
<dbReference type="RefSeq" id="WP_057843981.1">
    <property type="nucleotide sequence ID" value="NZ_LLYA01000146.1"/>
</dbReference>
<dbReference type="OrthoDB" id="8163716at2"/>
<sequence length="78" mass="8632">MTTISHTAGQSASRAFAGGFFRLLGHWVDAVVTYFARRQAIKTLSELDDRALRDIGVERSQIASAVRGVIDPMYGRMM</sequence>
<protein>
    <recommendedName>
        <fullName evidence="1">YjiS-like domain-containing protein</fullName>
    </recommendedName>
</protein>
<evidence type="ECO:0000313" key="3">
    <source>
        <dbReference type="Proteomes" id="UP000052023"/>
    </source>
</evidence>
<feature type="domain" description="YjiS-like" evidence="1">
    <location>
        <begin position="36"/>
        <end position="62"/>
    </location>
</feature>
<evidence type="ECO:0000313" key="2">
    <source>
        <dbReference type="EMBL" id="KRR25150.1"/>
    </source>
</evidence>
<dbReference type="Pfam" id="PF06568">
    <property type="entry name" value="YjiS-like"/>
    <property type="match status" value="1"/>
</dbReference>
<keyword evidence="3" id="KW-1185">Reference proteome</keyword>
<organism evidence="2 3">
    <name type="scientific">Bradyrhizobium retamae</name>
    <dbReference type="NCBI Taxonomy" id="1300035"/>
    <lineage>
        <taxon>Bacteria</taxon>
        <taxon>Pseudomonadati</taxon>
        <taxon>Pseudomonadota</taxon>
        <taxon>Alphaproteobacteria</taxon>
        <taxon>Hyphomicrobiales</taxon>
        <taxon>Nitrobacteraceae</taxon>
        <taxon>Bradyrhizobium</taxon>
    </lineage>
</organism>
<name>A0A0R3N009_9BRAD</name>
<dbReference type="EMBL" id="LLYA01000146">
    <property type="protein sequence ID" value="KRR25150.1"/>
    <property type="molecule type" value="Genomic_DNA"/>
</dbReference>
<accession>A0A0R3N009</accession>
<evidence type="ECO:0000259" key="1">
    <source>
        <dbReference type="Pfam" id="PF06568"/>
    </source>
</evidence>
<dbReference type="AlphaFoldDB" id="A0A0R3N009"/>
<comment type="caution">
    <text evidence="2">The sequence shown here is derived from an EMBL/GenBank/DDBJ whole genome shotgun (WGS) entry which is preliminary data.</text>
</comment>
<dbReference type="InterPro" id="IPR009506">
    <property type="entry name" value="YjiS-like"/>
</dbReference>
<proteinExistence type="predicted"/>